<protein>
    <submittedName>
        <fullName evidence="3">NADPH-dependent F420 reductase</fullName>
    </submittedName>
</protein>
<comment type="caution">
    <text evidence="3">The sequence shown here is derived from an EMBL/GenBank/DDBJ whole genome shotgun (WGS) entry which is preliminary data.</text>
</comment>
<evidence type="ECO:0000313" key="4">
    <source>
        <dbReference type="Proteomes" id="UP000035301"/>
    </source>
</evidence>
<dbReference type="GO" id="GO:0015677">
    <property type="term" value="P:copper ion import"/>
    <property type="evidence" value="ECO:0007669"/>
    <property type="project" value="TreeGrafter"/>
</dbReference>
<dbReference type="EMBL" id="JXOJ01000004">
    <property type="protein sequence ID" value="KLK87692.1"/>
    <property type="molecule type" value="Genomic_DNA"/>
</dbReference>
<dbReference type="GO" id="GO:0050661">
    <property type="term" value="F:NADP binding"/>
    <property type="evidence" value="ECO:0007669"/>
    <property type="project" value="InterPro"/>
</dbReference>
<dbReference type="InterPro" id="IPR051267">
    <property type="entry name" value="STEAP_metalloreductase"/>
</dbReference>
<dbReference type="OrthoDB" id="8635at2157"/>
<dbReference type="SUPFAM" id="SSF51735">
    <property type="entry name" value="NAD(P)-binding Rossmann-fold domains"/>
    <property type="match status" value="1"/>
</dbReference>
<dbReference type="RefSeq" id="WP_048184312.1">
    <property type="nucleotide sequence ID" value="NZ_JXOJ01000004.1"/>
</dbReference>
<dbReference type="NCBIfam" id="TIGR01915">
    <property type="entry name" value="npdG"/>
    <property type="match status" value="1"/>
</dbReference>
<name>A0A0H1R4Q9_9EURY</name>
<accession>A0A0H1R4Q9</accession>
<dbReference type="GO" id="GO:0070967">
    <property type="term" value="F:coenzyme F420 binding"/>
    <property type="evidence" value="ECO:0007669"/>
    <property type="project" value="InterPro"/>
</dbReference>
<dbReference type="PATRIC" id="fig|1550566.3.peg.1883"/>
<dbReference type="PANTHER" id="PTHR14239:SF0">
    <property type="entry name" value="F420-DEPENDENT NADP REDUCTASE"/>
    <property type="match status" value="1"/>
</dbReference>
<dbReference type="GO" id="GO:0005886">
    <property type="term" value="C:plasma membrane"/>
    <property type="evidence" value="ECO:0007669"/>
    <property type="project" value="TreeGrafter"/>
</dbReference>
<evidence type="ECO:0000313" key="3">
    <source>
        <dbReference type="EMBL" id="KLK87692.1"/>
    </source>
</evidence>
<evidence type="ECO:0000259" key="2">
    <source>
        <dbReference type="Pfam" id="PF03807"/>
    </source>
</evidence>
<proteinExistence type="predicted"/>
<dbReference type="Pfam" id="PF03807">
    <property type="entry name" value="F420_oxidored"/>
    <property type="match status" value="1"/>
</dbReference>
<sequence>MKIGIVGGTGDIGEGMALRLSPKYDVIVGSREEVKAVATCETCRETLEVQGMECSLVGVTNQRAVDEADIVVLAIPFKHVAPTLNTMTGFEDKIVVSPVNPIERTTHFYYAPPPEGSAAMMIKGMLPESATVCAAFNNIAANKWKMLEEELDYSVAVCCDDDGAKQKVMEIVDNVPSLRAYDAGPLAAASIVESVTPLLLNIARFNKLRDVGVKFV</sequence>
<dbReference type="GO" id="GO:0008823">
    <property type="term" value="F:cupric reductase (NADH) activity"/>
    <property type="evidence" value="ECO:0007669"/>
    <property type="project" value="TreeGrafter"/>
</dbReference>
<dbReference type="InterPro" id="IPR010185">
    <property type="entry name" value="NpdG"/>
</dbReference>
<keyword evidence="1" id="KW-0560">Oxidoreductase</keyword>
<dbReference type="GO" id="GO:0016651">
    <property type="term" value="F:oxidoreductase activity, acting on NAD(P)H"/>
    <property type="evidence" value="ECO:0007669"/>
    <property type="project" value="InterPro"/>
</dbReference>
<feature type="domain" description="Pyrroline-5-carboxylate reductase catalytic N-terminal" evidence="2">
    <location>
        <begin position="2"/>
        <end position="101"/>
    </location>
</feature>
<dbReference type="GO" id="GO:0006740">
    <property type="term" value="P:NADPH regeneration"/>
    <property type="evidence" value="ECO:0007669"/>
    <property type="project" value="InterPro"/>
</dbReference>
<keyword evidence="4" id="KW-1185">Reference proteome</keyword>
<dbReference type="InterPro" id="IPR036291">
    <property type="entry name" value="NAD(P)-bd_dom_sf"/>
</dbReference>
<evidence type="ECO:0000256" key="1">
    <source>
        <dbReference type="ARBA" id="ARBA00023002"/>
    </source>
</evidence>
<organism evidence="3 4">
    <name type="scientific">Methanoculleus sediminis</name>
    <dbReference type="NCBI Taxonomy" id="1550566"/>
    <lineage>
        <taxon>Archaea</taxon>
        <taxon>Methanobacteriati</taxon>
        <taxon>Methanobacteriota</taxon>
        <taxon>Stenosarchaea group</taxon>
        <taxon>Methanomicrobia</taxon>
        <taxon>Methanomicrobiales</taxon>
        <taxon>Methanomicrobiaceae</taxon>
        <taxon>Methanoculleus</taxon>
    </lineage>
</organism>
<reference evidence="3 4" key="1">
    <citation type="journal article" date="2015" name="Int. J. Syst. Evol. Microbiol.">
        <title>Methanoculleus sediminis sp. nov., a methanogen from sediments near a submarine mud volcano.</title>
        <authorList>
            <person name="Chen S.C."/>
            <person name="Chen M.F."/>
            <person name="Lai M.C."/>
            <person name="Weng C.Y."/>
            <person name="Wu S.Y."/>
            <person name="Lin S."/>
            <person name="Yang T.F."/>
            <person name="Chen P.C."/>
        </authorList>
    </citation>
    <scope>NUCLEOTIDE SEQUENCE [LARGE SCALE GENOMIC DNA]</scope>
    <source>
        <strain evidence="3 4">S3Fa</strain>
    </source>
</reference>
<dbReference type="GO" id="GO:0052851">
    <property type="term" value="F:ferric-chelate reductase (NADPH) activity"/>
    <property type="evidence" value="ECO:0007669"/>
    <property type="project" value="TreeGrafter"/>
</dbReference>
<dbReference type="AlphaFoldDB" id="A0A0H1R4Q9"/>
<dbReference type="Gene3D" id="3.40.50.720">
    <property type="entry name" value="NAD(P)-binding Rossmann-like Domain"/>
    <property type="match status" value="1"/>
</dbReference>
<dbReference type="STRING" id="1550566.SZ63_08650"/>
<dbReference type="PANTHER" id="PTHR14239">
    <property type="entry name" value="DUDULIN-RELATED"/>
    <property type="match status" value="1"/>
</dbReference>
<gene>
    <name evidence="3" type="ORF">SZ63_08650</name>
</gene>
<dbReference type="InterPro" id="IPR028939">
    <property type="entry name" value="P5C_Rdtase_cat_N"/>
</dbReference>
<dbReference type="Proteomes" id="UP000035301">
    <property type="component" value="Unassembled WGS sequence"/>
</dbReference>